<reference evidence="1 2" key="1">
    <citation type="submission" date="2021-03" db="EMBL/GenBank/DDBJ databases">
        <title>Sequencing the genomes of 1000 actinobacteria strains.</title>
        <authorList>
            <person name="Klenk H.-P."/>
        </authorList>
    </citation>
    <scope>NUCLEOTIDE SEQUENCE [LARGE SCALE GENOMIC DNA]</scope>
    <source>
        <strain evidence="1 2">DSM 14566</strain>
    </source>
</reference>
<evidence type="ECO:0000313" key="1">
    <source>
        <dbReference type="EMBL" id="MBP2384459.1"/>
    </source>
</evidence>
<evidence type="ECO:0000313" key="2">
    <source>
        <dbReference type="Proteomes" id="UP001519290"/>
    </source>
</evidence>
<protein>
    <recommendedName>
        <fullName evidence="3">Type II toxin-antitoxin system RelE/ParE family toxin</fullName>
    </recommendedName>
</protein>
<dbReference type="Proteomes" id="UP001519290">
    <property type="component" value="Unassembled WGS sequence"/>
</dbReference>
<name>A0ABS4X9V9_9MICO</name>
<dbReference type="RefSeq" id="WP_209905302.1">
    <property type="nucleotide sequence ID" value="NZ_BAAAJW010000026.1"/>
</dbReference>
<gene>
    <name evidence="1" type="ORF">JOF43_004448</name>
</gene>
<sequence>MILDWFEHPEASSEYLDAVVKYADIDDGRLGDEFADVADAASNLILQWPDSPPPYMGRQHDPVVRSWHLGKFPYRLIYVVRAGEIFVLAYAHESREPGYWTDRLNG</sequence>
<organism evidence="1 2">
    <name type="scientific">Brachybacterium sacelli</name>
    <dbReference type="NCBI Taxonomy" id="173364"/>
    <lineage>
        <taxon>Bacteria</taxon>
        <taxon>Bacillati</taxon>
        <taxon>Actinomycetota</taxon>
        <taxon>Actinomycetes</taxon>
        <taxon>Micrococcales</taxon>
        <taxon>Dermabacteraceae</taxon>
        <taxon>Brachybacterium</taxon>
    </lineage>
</organism>
<keyword evidence="2" id="KW-1185">Reference proteome</keyword>
<accession>A0ABS4X9V9</accession>
<dbReference type="InterPro" id="IPR035093">
    <property type="entry name" value="RelE/ParE_toxin_dom_sf"/>
</dbReference>
<dbReference type="EMBL" id="JAGIOD010000002">
    <property type="protein sequence ID" value="MBP2384459.1"/>
    <property type="molecule type" value="Genomic_DNA"/>
</dbReference>
<dbReference type="Gene3D" id="3.30.2310.20">
    <property type="entry name" value="RelE-like"/>
    <property type="match status" value="1"/>
</dbReference>
<comment type="caution">
    <text evidence="1">The sequence shown here is derived from an EMBL/GenBank/DDBJ whole genome shotgun (WGS) entry which is preliminary data.</text>
</comment>
<proteinExistence type="predicted"/>
<evidence type="ECO:0008006" key="3">
    <source>
        <dbReference type="Google" id="ProtNLM"/>
    </source>
</evidence>